<evidence type="ECO:0000313" key="2">
    <source>
        <dbReference type="Proteomes" id="UP001343698"/>
    </source>
</evidence>
<reference evidence="1 2" key="1">
    <citation type="submission" date="2024-01" db="EMBL/GenBank/DDBJ databases">
        <title>Maribacter spp. originated from different algae showed divergent polysaccharides utilization ability.</title>
        <authorList>
            <person name="Wang H."/>
            <person name="Wu Y."/>
        </authorList>
    </citation>
    <scope>NUCLEOTIDE SEQUENCE [LARGE SCALE GENOMIC DNA]</scope>
    <source>
        <strain evidence="1 2">KPT27_14</strain>
    </source>
</reference>
<evidence type="ECO:0000313" key="1">
    <source>
        <dbReference type="EMBL" id="MEE1973450.1"/>
    </source>
</evidence>
<sequence length="57" mass="6542">MKFTHDLEGVDKNGGPIPMCHSFRLKDCPLLTAIGRPYDPNPTIENRAWQLAWEKEC</sequence>
<organism evidence="1 2">
    <name type="scientific">Maribacter flavus</name>
    <dbReference type="NCBI Taxonomy" id="1658664"/>
    <lineage>
        <taxon>Bacteria</taxon>
        <taxon>Pseudomonadati</taxon>
        <taxon>Bacteroidota</taxon>
        <taxon>Flavobacteriia</taxon>
        <taxon>Flavobacteriales</taxon>
        <taxon>Flavobacteriaceae</taxon>
        <taxon>Maribacter</taxon>
    </lineage>
</organism>
<comment type="caution">
    <text evidence="1">The sequence shown here is derived from an EMBL/GenBank/DDBJ whole genome shotgun (WGS) entry which is preliminary data.</text>
</comment>
<name>A0ABU7IKH9_9FLAO</name>
<proteinExistence type="predicted"/>
<gene>
    <name evidence="1" type="ORF">V1H85_13390</name>
</gene>
<dbReference type="RefSeq" id="WP_330072487.1">
    <property type="nucleotide sequence ID" value="NZ_JAZDDF010000006.1"/>
</dbReference>
<keyword evidence="2" id="KW-1185">Reference proteome</keyword>
<dbReference type="EMBL" id="JAZDDF010000006">
    <property type="protein sequence ID" value="MEE1973450.1"/>
    <property type="molecule type" value="Genomic_DNA"/>
</dbReference>
<protein>
    <submittedName>
        <fullName evidence="1">Uncharacterized protein</fullName>
    </submittedName>
</protein>
<dbReference type="Proteomes" id="UP001343698">
    <property type="component" value="Unassembled WGS sequence"/>
</dbReference>
<accession>A0ABU7IKH9</accession>